<dbReference type="GO" id="GO:0046872">
    <property type="term" value="F:metal ion binding"/>
    <property type="evidence" value="ECO:0007669"/>
    <property type="project" value="UniProtKB-KW"/>
</dbReference>
<evidence type="ECO:0000256" key="1">
    <source>
        <dbReference type="ARBA" id="ARBA00001933"/>
    </source>
</evidence>
<evidence type="ECO:0000256" key="8">
    <source>
        <dbReference type="ARBA" id="ARBA00023014"/>
    </source>
</evidence>
<dbReference type="SUPFAM" id="SSF53383">
    <property type="entry name" value="PLP-dependent transferases"/>
    <property type="match status" value="1"/>
</dbReference>
<dbReference type="Gene3D" id="3.90.1150.10">
    <property type="entry name" value="Aspartate Aminotransferase, domain 1"/>
    <property type="match status" value="1"/>
</dbReference>
<dbReference type="InterPro" id="IPR000192">
    <property type="entry name" value="Aminotrans_V_dom"/>
</dbReference>
<accession>B9K7X2</accession>
<dbReference type="InterPro" id="IPR015424">
    <property type="entry name" value="PyrdxlP-dep_Trfase"/>
</dbReference>
<dbReference type="EMBL" id="CP000916">
    <property type="protein sequence ID" value="ACM23055.1"/>
    <property type="molecule type" value="Genomic_DNA"/>
</dbReference>
<dbReference type="Gene3D" id="1.10.260.50">
    <property type="match status" value="1"/>
</dbReference>
<dbReference type="InterPro" id="IPR020578">
    <property type="entry name" value="Aminotrans_V_PyrdxlP_BS"/>
</dbReference>
<evidence type="ECO:0000256" key="3">
    <source>
        <dbReference type="ARBA" id="ARBA00012239"/>
    </source>
</evidence>
<name>B9K7X2_THENN</name>
<evidence type="ECO:0000256" key="2">
    <source>
        <dbReference type="ARBA" id="ARBA00006490"/>
    </source>
</evidence>
<dbReference type="AlphaFoldDB" id="B9K7X2"/>
<keyword evidence="7" id="KW-0408">Iron</keyword>
<gene>
    <name evidence="13" type="ordered locus">CTN_0879</name>
</gene>
<evidence type="ECO:0000256" key="6">
    <source>
        <dbReference type="ARBA" id="ARBA00022898"/>
    </source>
</evidence>
<sequence>MNIMRVYFDNNATTRLDDRALEEMITFYREKFGNPNSAHGMGIEANLHLEKAREKIAKILGVSPSEIFFTSCATEAINWIHKAVAEVFEKRKRTIITTPIEHKAVLETLKYLSLRGFRVKYIPVDSRGVVKLEELERMIDEDTFLVSVMAANNEVGTIQPIEEVVKIVKKKNKEILVHVDAVQVIGKIPFSLERLNVDYASFSAHKFHGPKGVGIAFIKKGAPIRPFVHGGGQERGLRSGTQNVPGIVGAAKAMELAVENLESTMKHMERLRRKLAEGLRKLGAHIITPLDVSLPNTLSVSFSNLRGSTLQNLLSSHGIFVSTSSACTSKDENLSHVLTAMGIDRRIAQGAIRISLCRYNTEEEVNYFLEKTGEILSFLGINENNRR</sequence>
<dbReference type="KEGG" id="tna:CTN_0879"/>
<dbReference type="InterPro" id="IPR015421">
    <property type="entry name" value="PyrdxlP-dep_Trfase_major"/>
</dbReference>
<keyword evidence="4" id="KW-0808">Transferase</keyword>
<dbReference type="Pfam" id="PF00266">
    <property type="entry name" value="Aminotran_5"/>
    <property type="match status" value="1"/>
</dbReference>
<evidence type="ECO:0000313" key="13">
    <source>
        <dbReference type="EMBL" id="ACM23055.1"/>
    </source>
</evidence>
<keyword evidence="8" id="KW-0411">Iron-sulfur</keyword>
<dbReference type="EC" id="2.8.1.7" evidence="3"/>
<organism evidence="13 14">
    <name type="scientific">Thermotoga neapolitana (strain ATCC 49049 / DSM 4359 / NBRC 107923 / NS-E)</name>
    <dbReference type="NCBI Taxonomy" id="309803"/>
    <lineage>
        <taxon>Bacteria</taxon>
        <taxon>Thermotogati</taxon>
        <taxon>Thermotogota</taxon>
        <taxon>Thermotogae</taxon>
        <taxon>Thermotogales</taxon>
        <taxon>Thermotogaceae</taxon>
        <taxon>Thermotoga</taxon>
    </lineage>
</organism>
<comment type="catalytic activity">
    <reaction evidence="9">
        <text>(sulfur carrier)-H + L-cysteine = (sulfur carrier)-SH + L-alanine</text>
        <dbReference type="Rhea" id="RHEA:43892"/>
        <dbReference type="Rhea" id="RHEA-COMP:14737"/>
        <dbReference type="Rhea" id="RHEA-COMP:14739"/>
        <dbReference type="ChEBI" id="CHEBI:29917"/>
        <dbReference type="ChEBI" id="CHEBI:35235"/>
        <dbReference type="ChEBI" id="CHEBI:57972"/>
        <dbReference type="ChEBI" id="CHEBI:64428"/>
        <dbReference type="EC" id="2.8.1.7"/>
    </reaction>
</comment>
<dbReference type="Gene3D" id="3.40.640.10">
    <property type="entry name" value="Type I PLP-dependent aspartate aminotransferase-like (Major domain)"/>
    <property type="match status" value="1"/>
</dbReference>
<dbReference type="GO" id="GO:0031071">
    <property type="term" value="F:cysteine desulfurase activity"/>
    <property type="evidence" value="ECO:0007669"/>
    <property type="project" value="UniProtKB-EC"/>
</dbReference>
<dbReference type="PROSITE" id="PS00595">
    <property type="entry name" value="AA_TRANSFER_CLASS_5"/>
    <property type="match status" value="1"/>
</dbReference>
<reference evidence="13 14" key="1">
    <citation type="journal article" date="2009" name="Biosci. Biotechnol. Biochem.">
        <title>WeGAS: a web-based microbial genome annotation system.</title>
        <authorList>
            <person name="Lee D."/>
            <person name="Seo H."/>
            <person name="Park C."/>
            <person name="Park K."/>
        </authorList>
    </citation>
    <scope>NUCLEOTIDE SEQUENCE [LARGE SCALE GENOMIC DNA]</scope>
    <source>
        <strain evidence="14">ATCC 49049 / DSM 4359 / NBRC 107923 / NS-E</strain>
    </source>
</reference>
<dbReference type="STRING" id="309803.CTN_0879"/>
<protein>
    <recommendedName>
        <fullName evidence="3">cysteine desulfurase</fullName>
        <ecNumber evidence="3">2.8.1.7</ecNumber>
    </recommendedName>
</protein>
<dbReference type="eggNOG" id="COG1104">
    <property type="taxonomic scope" value="Bacteria"/>
</dbReference>
<dbReference type="Proteomes" id="UP000000445">
    <property type="component" value="Chromosome"/>
</dbReference>
<evidence type="ECO:0000256" key="7">
    <source>
        <dbReference type="ARBA" id="ARBA00023004"/>
    </source>
</evidence>
<evidence type="ECO:0000256" key="4">
    <source>
        <dbReference type="ARBA" id="ARBA00022679"/>
    </source>
</evidence>
<dbReference type="HOGENOM" id="CLU_003433_0_0_0"/>
<dbReference type="PANTHER" id="PTHR11601">
    <property type="entry name" value="CYSTEINE DESULFURYLASE FAMILY MEMBER"/>
    <property type="match status" value="1"/>
</dbReference>
<evidence type="ECO:0000256" key="11">
    <source>
        <dbReference type="SAM" id="Coils"/>
    </source>
</evidence>
<keyword evidence="6" id="KW-0663">Pyridoxal phosphate</keyword>
<dbReference type="PANTHER" id="PTHR11601:SF34">
    <property type="entry name" value="CYSTEINE DESULFURASE"/>
    <property type="match status" value="1"/>
</dbReference>
<evidence type="ECO:0000256" key="9">
    <source>
        <dbReference type="ARBA" id="ARBA00050776"/>
    </source>
</evidence>
<dbReference type="InterPro" id="IPR016454">
    <property type="entry name" value="Cysteine_dSase"/>
</dbReference>
<proteinExistence type="inferred from homology"/>
<evidence type="ECO:0000259" key="12">
    <source>
        <dbReference type="Pfam" id="PF00266"/>
    </source>
</evidence>
<keyword evidence="5" id="KW-0479">Metal-binding</keyword>
<keyword evidence="14" id="KW-1185">Reference proteome</keyword>
<keyword evidence="11" id="KW-0175">Coiled coil</keyword>
<dbReference type="GO" id="GO:0051536">
    <property type="term" value="F:iron-sulfur cluster binding"/>
    <property type="evidence" value="ECO:0007669"/>
    <property type="project" value="UniProtKB-KW"/>
</dbReference>
<dbReference type="GO" id="GO:0008483">
    <property type="term" value="F:transaminase activity"/>
    <property type="evidence" value="ECO:0007669"/>
    <property type="project" value="UniProtKB-KW"/>
</dbReference>
<comment type="similarity">
    <text evidence="2">Belongs to the class-V pyridoxal-phosphate-dependent aminotransferase family. NifS/IscS subfamily.</text>
</comment>
<comment type="cofactor">
    <cofactor evidence="1 10">
        <name>pyridoxal 5'-phosphate</name>
        <dbReference type="ChEBI" id="CHEBI:597326"/>
    </cofactor>
</comment>
<keyword evidence="13" id="KW-0032">Aminotransferase</keyword>
<evidence type="ECO:0000313" key="14">
    <source>
        <dbReference type="Proteomes" id="UP000000445"/>
    </source>
</evidence>
<evidence type="ECO:0000256" key="10">
    <source>
        <dbReference type="RuleBase" id="RU004504"/>
    </source>
</evidence>
<evidence type="ECO:0000256" key="5">
    <source>
        <dbReference type="ARBA" id="ARBA00022723"/>
    </source>
</evidence>
<feature type="coiled-coil region" evidence="11">
    <location>
        <begin position="251"/>
        <end position="278"/>
    </location>
</feature>
<feature type="domain" description="Aminotransferase class V" evidence="12">
    <location>
        <begin position="6"/>
        <end position="368"/>
    </location>
</feature>
<dbReference type="InterPro" id="IPR015422">
    <property type="entry name" value="PyrdxlP-dep_Trfase_small"/>
</dbReference>
<dbReference type="PIRSF" id="PIRSF005572">
    <property type="entry name" value="NifS"/>
    <property type="match status" value="1"/>
</dbReference>
<dbReference type="FunFam" id="3.40.640.10:FF:000084">
    <property type="entry name" value="IscS-like cysteine desulfurase"/>
    <property type="match status" value="1"/>
</dbReference>